<dbReference type="InterPro" id="IPR029056">
    <property type="entry name" value="Ribokinase-like"/>
</dbReference>
<evidence type="ECO:0000256" key="9">
    <source>
        <dbReference type="ARBA" id="ARBA00022840"/>
    </source>
</evidence>
<evidence type="ECO:0000256" key="3">
    <source>
        <dbReference type="ARBA" id="ARBA00004868"/>
    </source>
</evidence>
<evidence type="ECO:0000256" key="5">
    <source>
        <dbReference type="ARBA" id="ARBA00022679"/>
    </source>
</evidence>
<accession>A0A939C517</accession>
<dbReference type="AlphaFoldDB" id="A0A939C517"/>
<protein>
    <recommendedName>
        <fullName evidence="4">hydroxyethylthiazole kinase</fullName>
        <ecNumber evidence="4">2.7.1.50</ecNumber>
    </recommendedName>
</protein>
<dbReference type="GO" id="GO:0009228">
    <property type="term" value="P:thiamine biosynthetic process"/>
    <property type="evidence" value="ECO:0007669"/>
    <property type="project" value="UniProtKB-KW"/>
</dbReference>
<evidence type="ECO:0000256" key="7">
    <source>
        <dbReference type="ARBA" id="ARBA00022741"/>
    </source>
</evidence>
<evidence type="ECO:0000256" key="4">
    <source>
        <dbReference type="ARBA" id="ARBA00012129"/>
    </source>
</evidence>
<keyword evidence="11" id="KW-0784">Thiamine biosynthesis</keyword>
<dbReference type="Pfam" id="PF02110">
    <property type="entry name" value="HK"/>
    <property type="match status" value="1"/>
</dbReference>
<dbReference type="Proteomes" id="UP000809243">
    <property type="component" value="Unassembled WGS sequence"/>
</dbReference>
<dbReference type="GO" id="GO:0004417">
    <property type="term" value="F:hydroxyethylthiazole kinase activity"/>
    <property type="evidence" value="ECO:0007669"/>
    <property type="project" value="UniProtKB-EC"/>
</dbReference>
<keyword evidence="5" id="KW-0808">Transferase</keyword>
<dbReference type="GO" id="GO:0000287">
    <property type="term" value="F:magnesium ion binding"/>
    <property type="evidence" value="ECO:0007669"/>
    <property type="project" value="InterPro"/>
</dbReference>
<gene>
    <name evidence="12" type="ORF">JW744_04850</name>
</gene>
<dbReference type="PRINTS" id="PR01099">
    <property type="entry name" value="HYETHTZKNASE"/>
</dbReference>
<evidence type="ECO:0000256" key="6">
    <source>
        <dbReference type="ARBA" id="ARBA00022723"/>
    </source>
</evidence>
<dbReference type="SUPFAM" id="SSF53613">
    <property type="entry name" value="Ribokinase-like"/>
    <property type="match status" value="1"/>
</dbReference>
<keyword evidence="7" id="KW-0547">Nucleotide-binding</keyword>
<keyword evidence="10" id="KW-0460">Magnesium</keyword>
<keyword evidence="8 12" id="KW-0418">Kinase</keyword>
<keyword evidence="9" id="KW-0067">ATP-binding</keyword>
<dbReference type="GO" id="GO:0005524">
    <property type="term" value="F:ATP binding"/>
    <property type="evidence" value="ECO:0007669"/>
    <property type="project" value="UniProtKB-KW"/>
</dbReference>
<proteinExistence type="predicted"/>
<feature type="non-terminal residue" evidence="12">
    <location>
        <position position="125"/>
    </location>
</feature>
<evidence type="ECO:0000256" key="10">
    <source>
        <dbReference type="ARBA" id="ARBA00022842"/>
    </source>
</evidence>
<evidence type="ECO:0000256" key="11">
    <source>
        <dbReference type="ARBA" id="ARBA00022977"/>
    </source>
</evidence>
<comment type="catalytic activity">
    <reaction evidence="1">
        <text>5-(2-hydroxyethyl)-4-methylthiazole + ATP = 4-methyl-5-(2-phosphooxyethyl)-thiazole + ADP + H(+)</text>
        <dbReference type="Rhea" id="RHEA:24212"/>
        <dbReference type="ChEBI" id="CHEBI:15378"/>
        <dbReference type="ChEBI" id="CHEBI:17957"/>
        <dbReference type="ChEBI" id="CHEBI:30616"/>
        <dbReference type="ChEBI" id="CHEBI:58296"/>
        <dbReference type="ChEBI" id="CHEBI:456216"/>
        <dbReference type="EC" id="2.7.1.50"/>
    </reaction>
</comment>
<comment type="cofactor">
    <cofactor evidence="2">
        <name>Mg(2+)</name>
        <dbReference type="ChEBI" id="CHEBI:18420"/>
    </cofactor>
</comment>
<sequence>MLEAGKILEKVRSKKPLVHHITNWVTIYDCANIVRAVGALPVMAHAIEEVEEMQAIASALVLNIGTLTPELVESMIAAAKKANSEQHPVVLDAVGVGATKLRNEKALEILDFARIDIVKGNASEI</sequence>
<keyword evidence="6" id="KW-0479">Metal-binding</keyword>
<evidence type="ECO:0000256" key="2">
    <source>
        <dbReference type="ARBA" id="ARBA00001946"/>
    </source>
</evidence>
<comment type="pathway">
    <text evidence="3">Cofactor biosynthesis; thiamine diphosphate biosynthesis; 4-methyl-5-(2-phosphoethyl)-thiazole from 5-(2-hydroxyethyl)-4-methylthiazole: step 1/1.</text>
</comment>
<dbReference type="InterPro" id="IPR000417">
    <property type="entry name" value="Hyethyz_kinase"/>
</dbReference>
<evidence type="ECO:0000256" key="8">
    <source>
        <dbReference type="ARBA" id="ARBA00022777"/>
    </source>
</evidence>
<evidence type="ECO:0000313" key="12">
    <source>
        <dbReference type="EMBL" id="MBN2067771.1"/>
    </source>
</evidence>
<dbReference type="EMBL" id="JAFGDB010000084">
    <property type="protein sequence ID" value="MBN2067771.1"/>
    <property type="molecule type" value="Genomic_DNA"/>
</dbReference>
<dbReference type="Gene3D" id="3.40.1190.20">
    <property type="match status" value="1"/>
</dbReference>
<reference evidence="12" key="1">
    <citation type="submission" date="2021-01" db="EMBL/GenBank/DDBJ databases">
        <title>Active Sulfur Cycling in an Early Earth Analoge.</title>
        <authorList>
            <person name="Hahn C.R."/>
            <person name="Youssef N.H."/>
            <person name="Elshahed M."/>
        </authorList>
    </citation>
    <scope>NUCLEOTIDE SEQUENCE</scope>
    <source>
        <strain evidence="12">Zod_Metabat.1151</strain>
    </source>
</reference>
<dbReference type="EC" id="2.7.1.50" evidence="4"/>
<comment type="caution">
    <text evidence="12">The sequence shown here is derived from an EMBL/GenBank/DDBJ whole genome shotgun (WGS) entry which is preliminary data.</text>
</comment>
<organism evidence="12 13">
    <name type="scientific">Candidatus Iainarchaeum sp</name>
    <dbReference type="NCBI Taxonomy" id="3101447"/>
    <lineage>
        <taxon>Archaea</taxon>
        <taxon>Candidatus Iainarchaeota</taxon>
        <taxon>Candidatus Iainarchaeia</taxon>
        <taxon>Candidatus Iainarchaeales</taxon>
        <taxon>Candidatus Iainarchaeaceae</taxon>
        <taxon>Candidatus Iainarchaeum</taxon>
    </lineage>
</organism>
<name>A0A939C517_9ARCH</name>
<evidence type="ECO:0000256" key="1">
    <source>
        <dbReference type="ARBA" id="ARBA00001771"/>
    </source>
</evidence>
<evidence type="ECO:0000313" key="13">
    <source>
        <dbReference type="Proteomes" id="UP000809243"/>
    </source>
</evidence>